<name>A0ACB9ZD26_9PEZI</name>
<proteinExistence type="predicted"/>
<evidence type="ECO:0000313" key="1">
    <source>
        <dbReference type="EMBL" id="KAI4869649.1"/>
    </source>
</evidence>
<protein>
    <submittedName>
        <fullName evidence="1">Uncharacterized protein</fullName>
    </submittedName>
</protein>
<accession>A0ACB9ZD26</accession>
<evidence type="ECO:0000313" key="2">
    <source>
        <dbReference type="Proteomes" id="UP001497700"/>
    </source>
</evidence>
<dbReference type="EMBL" id="MU393429">
    <property type="protein sequence ID" value="KAI4869649.1"/>
    <property type="molecule type" value="Genomic_DNA"/>
</dbReference>
<reference evidence="1 2" key="1">
    <citation type="journal article" date="2022" name="New Phytol.">
        <title>Ecological generalism drives hyperdiversity of secondary metabolite gene clusters in xylarialean endophytes.</title>
        <authorList>
            <person name="Franco M.E.E."/>
            <person name="Wisecaver J.H."/>
            <person name="Arnold A.E."/>
            <person name="Ju Y.M."/>
            <person name="Slot J.C."/>
            <person name="Ahrendt S."/>
            <person name="Moore L.P."/>
            <person name="Eastman K.E."/>
            <person name="Scott K."/>
            <person name="Konkel Z."/>
            <person name="Mondo S.J."/>
            <person name="Kuo A."/>
            <person name="Hayes R.D."/>
            <person name="Haridas S."/>
            <person name="Andreopoulos B."/>
            <person name="Riley R."/>
            <person name="LaButti K."/>
            <person name="Pangilinan J."/>
            <person name="Lipzen A."/>
            <person name="Amirebrahimi M."/>
            <person name="Yan J."/>
            <person name="Adam C."/>
            <person name="Keymanesh K."/>
            <person name="Ng V."/>
            <person name="Louie K."/>
            <person name="Northen T."/>
            <person name="Drula E."/>
            <person name="Henrissat B."/>
            <person name="Hsieh H.M."/>
            <person name="Youens-Clark K."/>
            <person name="Lutzoni F."/>
            <person name="Miadlikowska J."/>
            <person name="Eastwood D.C."/>
            <person name="Hamelin R.C."/>
            <person name="Grigoriev I.V."/>
            <person name="U'Ren J.M."/>
        </authorList>
    </citation>
    <scope>NUCLEOTIDE SEQUENCE [LARGE SCALE GENOMIC DNA]</scope>
    <source>
        <strain evidence="1 2">CBS 119005</strain>
    </source>
</reference>
<organism evidence="1 2">
    <name type="scientific">Hypoxylon rubiginosum</name>
    <dbReference type="NCBI Taxonomy" id="110542"/>
    <lineage>
        <taxon>Eukaryota</taxon>
        <taxon>Fungi</taxon>
        <taxon>Dikarya</taxon>
        <taxon>Ascomycota</taxon>
        <taxon>Pezizomycotina</taxon>
        <taxon>Sordariomycetes</taxon>
        <taxon>Xylariomycetidae</taxon>
        <taxon>Xylariales</taxon>
        <taxon>Hypoxylaceae</taxon>
        <taxon>Hypoxylon</taxon>
    </lineage>
</organism>
<comment type="caution">
    <text evidence="1">The sequence shown here is derived from an EMBL/GenBank/DDBJ whole genome shotgun (WGS) entry which is preliminary data.</text>
</comment>
<sequence>MDRSLIKVYSRPRDAVDHWADPRYIHLHKKTPSGATECGKQLVAGGIVQDPNGAVFFMTTDRLIPSNQEDLEQNIDTSGGTCAYIGHVKHTSRKLNYCLITISGSVADSKAIAESRDRFLTLPLDGPWGACWDREVIKGQLGRSWFDVATRTTRNEIK</sequence>
<keyword evidence="2" id="KW-1185">Reference proteome</keyword>
<gene>
    <name evidence="1" type="ORF">F4820DRAFT_385786</name>
</gene>
<dbReference type="Proteomes" id="UP001497700">
    <property type="component" value="Unassembled WGS sequence"/>
</dbReference>